<protein>
    <submittedName>
        <fullName evidence="4">Unannotated protein</fullName>
    </submittedName>
</protein>
<dbReference type="SUPFAM" id="SSF53850">
    <property type="entry name" value="Periplasmic binding protein-like II"/>
    <property type="match status" value="1"/>
</dbReference>
<dbReference type="PROSITE" id="PS51257">
    <property type="entry name" value="PROKAR_LIPOPROTEIN"/>
    <property type="match status" value="1"/>
</dbReference>
<reference evidence="4" key="1">
    <citation type="submission" date="2020-05" db="EMBL/GenBank/DDBJ databases">
        <authorList>
            <person name="Chiriac C."/>
            <person name="Salcher M."/>
            <person name="Ghai R."/>
            <person name="Kavagutti S V."/>
        </authorList>
    </citation>
    <scope>NUCLEOTIDE SEQUENCE</scope>
</reference>
<evidence type="ECO:0000313" key="4">
    <source>
        <dbReference type="EMBL" id="CAB4571377.1"/>
    </source>
</evidence>
<dbReference type="PANTHER" id="PTHR42996">
    <property type="entry name" value="PHOSPHATE-BINDING PROTEIN PSTS"/>
    <property type="match status" value="1"/>
</dbReference>
<accession>A0A6J6E5A1</accession>
<proteinExistence type="inferred from homology"/>
<organism evidence="4">
    <name type="scientific">freshwater metagenome</name>
    <dbReference type="NCBI Taxonomy" id="449393"/>
    <lineage>
        <taxon>unclassified sequences</taxon>
        <taxon>metagenomes</taxon>
        <taxon>ecological metagenomes</taxon>
    </lineage>
</organism>
<comment type="similarity">
    <text evidence="1">Belongs to the PstS family.</text>
</comment>
<name>A0A6J6E5A1_9ZZZZ</name>
<evidence type="ECO:0000313" key="3">
    <source>
        <dbReference type="EMBL" id="CAB4547176.1"/>
    </source>
</evidence>
<dbReference type="EMBL" id="CAEZTO010000008">
    <property type="protein sequence ID" value="CAB4571377.1"/>
    <property type="molecule type" value="Genomic_DNA"/>
</dbReference>
<sequence>MKVSRLVVIAAVSLATLTACDPPIPQSLLVEQAEQVVQCGDSGEISVYMDPGFADLIYTWGEPIATACPDLSIFEAETLEDAQIFASIFDAQCEPIASAPIAFDAAAVVFYLDEAFSINLSGEAIQGIFTGAISNWSDPLVSELNPEVSFPNLPIQVIPNSNRHLIDAMQQWSGELAGVEKSFTLLKDDPKAVFSDLIFEMPAGSIALMPLSEASIAGATVANIETPEGTLLADQQSIYAGSTMFSTETNGQIITTKFETQATPLPSPGTSEAAIPYKALVPVNLTICGEDSLAVRAVARFAVRLDAQGLIATSALVALEEKVRVASAAVLGSGLPLPEVPEVSN</sequence>
<feature type="domain" description="PBP" evidence="2">
    <location>
        <begin position="87"/>
        <end position="238"/>
    </location>
</feature>
<dbReference type="Gene3D" id="3.40.190.10">
    <property type="entry name" value="Periplasmic binding protein-like II"/>
    <property type="match status" value="2"/>
</dbReference>
<evidence type="ECO:0000259" key="2">
    <source>
        <dbReference type="Pfam" id="PF12849"/>
    </source>
</evidence>
<dbReference type="EMBL" id="CAEZST010000011">
    <property type="protein sequence ID" value="CAB4547176.1"/>
    <property type="molecule type" value="Genomic_DNA"/>
</dbReference>
<dbReference type="InterPro" id="IPR024370">
    <property type="entry name" value="PBP_domain"/>
</dbReference>
<dbReference type="InterPro" id="IPR050962">
    <property type="entry name" value="Phosphate-bind_PstS"/>
</dbReference>
<dbReference type="PANTHER" id="PTHR42996:SF1">
    <property type="entry name" value="PHOSPHATE-BINDING PROTEIN PSTS"/>
    <property type="match status" value="1"/>
</dbReference>
<gene>
    <name evidence="3" type="ORF">UFOPK1503_00743</name>
    <name evidence="4" type="ORF">UFOPK1693_00738</name>
</gene>
<evidence type="ECO:0000256" key="1">
    <source>
        <dbReference type="ARBA" id="ARBA00008725"/>
    </source>
</evidence>
<dbReference type="Pfam" id="PF12849">
    <property type="entry name" value="PBP_like_2"/>
    <property type="match status" value="1"/>
</dbReference>
<dbReference type="AlphaFoldDB" id="A0A6J6E5A1"/>